<dbReference type="SUPFAM" id="SSF48179">
    <property type="entry name" value="6-phosphogluconate dehydrogenase C-terminal domain-like"/>
    <property type="match status" value="1"/>
</dbReference>
<dbReference type="PANTHER" id="PTHR21708">
    <property type="entry name" value="PROBABLE 2-DEHYDROPANTOATE 2-REDUCTASE"/>
    <property type="match status" value="1"/>
</dbReference>
<dbReference type="Gene3D" id="3.40.50.720">
    <property type="entry name" value="NAD(P)-binding Rossmann-like Domain"/>
    <property type="match status" value="1"/>
</dbReference>
<evidence type="ECO:0000259" key="10">
    <source>
        <dbReference type="Pfam" id="PF02558"/>
    </source>
</evidence>
<evidence type="ECO:0000313" key="12">
    <source>
        <dbReference type="EMBL" id="SNV61404.1"/>
    </source>
</evidence>
<dbReference type="EMBL" id="LT906468">
    <property type="protein sequence ID" value="SNV61404.1"/>
    <property type="molecule type" value="Genomic_DNA"/>
</dbReference>
<comment type="similarity">
    <text evidence="2 9">Belongs to the ketopantoate reductase family.</text>
</comment>
<dbReference type="InterPro" id="IPR003710">
    <property type="entry name" value="ApbA"/>
</dbReference>
<dbReference type="GO" id="GO:0008677">
    <property type="term" value="F:2-dehydropantoate 2-reductase activity"/>
    <property type="evidence" value="ECO:0007669"/>
    <property type="project" value="UniProtKB-EC"/>
</dbReference>
<dbReference type="InterPro" id="IPR013752">
    <property type="entry name" value="KPA_reductase"/>
</dbReference>
<feature type="domain" description="Ketopantoate reductase C-terminal" evidence="11">
    <location>
        <begin position="187"/>
        <end position="309"/>
    </location>
</feature>
<evidence type="ECO:0000256" key="5">
    <source>
        <dbReference type="ARBA" id="ARBA00022857"/>
    </source>
</evidence>
<dbReference type="PANTHER" id="PTHR21708:SF26">
    <property type="entry name" value="2-DEHYDROPANTOATE 2-REDUCTASE"/>
    <property type="match status" value="1"/>
</dbReference>
<evidence type="ECO:0000256" key="8">
    <source>
        <dbReference type="ARBA" id="ARBA00048793"/>
    </source>
</evidence>
<dbReference type="RefSeq" id="WP_093099294.1">
    <property type="nucleotide sequence ID" value="NZ_FNGK01000004.1"/>
</dbReference>
<dbReference type="AlphaFoldDB" id="A0AAJ5C1Y3"/>
<dbReference type="Proteomes" id="UP000215355">
    <property type="component" value="Chromosome 1"/>
</dbReference>
<proteinExistence type="inferred from homology"/>
<gene>
    <name evidence="12" type="ORF">SAMEA4412673_03702</name>
</gene>
<evidence type="ECO:0000256" key="1">
    <source>
        <dbReference type="ARBA" id="ARBA00004994"/>
    </source>
</evidence>
<dbReference type="NCBIfam" id="TIGR00745">
    <property type="entry name" value="apbA_panE"/>
    <property type="match status" value="1"/>
</dbReference>
<dbReference type="EC" id="1.1.1.169" evidence="3 9"/>
<dbReference type="InterPro" id="IPR008927">
    <property type="entry name" value="6-PGluconate_DH-like_C_sf"/>
</dbReference>
<evidence type="ECO:0000256" key="7">
    <source>
        <dbReference type="ARBA" id="ARBA00032024"/>
    </source>
</evidence>
<comment type="pathway">
    <text evidence="1 9">Cofactor biosynthesis; (R)-pantothenate biosynthesis; (R)-pantoate from 3-methyl-2-oxobutanoate: step 2/2.</text>
</comment>
<organism evidence="12 13">
    <name type="scientific">Sphingobacterium mizutaii</name>
    <dbReference type="NCBI Taxonomy" id="1010"/>
    <lineage>
        <taxon>Bacteria</taxon>
        <taxon>Pseudomonadati</taxon>
        <taxon>Bacteroidota</taxon>
        <taxon>Sphingobacteriia</taxon>
        <taxon>Sphingobacteriales</taxon>
        <taxon>Sphingobacteriaceae</taxon>
        <taxon>Sphingobacterium</taxon>
    </lineage>
</organism>
<name>A0AAJ5C1Y3_9SPHI</name>
<keyword evidence="9" id="KW-0566">Pantothenate biosynthesis</keyword>
<dbReference type="GO" id="GO:0005737">
    <property type="term" value="C:cytoplasm"/>
    <property type="evidence" value="ECO:0007669"/>
    <property type="project" value="TreeGrafter"/>
</dbReference>
<evidence type="ECO:0000256" key="6">
    <source>
        <dbReference type="ARBA" id="ARBA00023002"/>
    </source>
</evidence>
<dbReference type="KEGG" id="smiz:4412673_03702"/>
<feature type="domain" description="Ketopantoate reductase N-terminal" evidence="10">
    <location>
        <begin position="7"/>
        <end position="158"/>
    </location>
</feature>
<protein>
    <recommendedName>
        <fullName evidence="4 9">2-dehydropantoate 2-reductase</fullName>
        <ecNumber evidence="3 9">1.1.1.169</ecNumber>
    </recommendedName>
    <alternativeName>
        <fullName evidence="7 9">Ketopantoate reductase</fullName>
    </alternativeName>
</protein>
<reference evidence="12 13" key="1">
    <citation type="submission" date="2017-06" db="EMBL/GenBank/DDBJ databases">
        <authorList>
            <consortium name="Pathogen Informatics"/>
        </authorList>
    </citation>
    <scope>NUCLEOTIDE SEQUENCE [LARGE SCALE GENOMIC DNA]</scope>
    <source>
        <strain evidence="12 13">NCTC12149</strain>
    </source>
</reference>
<accession>A0AAJ5C1Y3</accession>
<evidence type="ECO:0000256" key="2">
    <source>
        <dbReference type="ARBA" id="ARBA00007870"/>
    </source>
</evidence>
<keyword evidence="6 9" id="KW-0560">Oxidoreductase</keyword>
<evidence type="ECO:0000256" key="3">
    <source>
        <dbReference type="ARBA" id="ARBA00013014"/>
    </source>
</evidence>
<dbReference type="Pfam" id="PF08546">
    <property type="entry name" value="ApbA_C"/>
    <property type="match status" value="1"/>
</dbReference>
<dbReference type="Pfam" id="PF02558">
    <property type="entry name" value="ApbA"/>
    <property type="match status" value="1"/>
</dbReference>
<keyword evidence="5 9" id="KW-0521">NADP</keyword>
<evidence type="ECO:0000259" key="11">
    <source>
        <dbReference type="Pfam" id="PF08546"/>
    </source>
</evidence>
<comment type="catalytic activity">
    <reaction evidence="8 9">
        <text>(R)-pantoate + NADP(+) = 2-dehydropantoate + NADPH + H(+)</text>
        <dbReference type="Rhea" id="RHEA:16233"/>
        <dbReference type="ChEBI" id="CHEBI:11561"/>
        <dbReference type="ChEBI" id="CHEBI:15378"/>
        <dbReference type="ChEBI" id="CHEBI:15980"/>
        <dbReference type="ChEBI" id="CHEBI:57783"/>
        <dbReference type="ChEBI" id="CHEBI:58349"/>
        <dbReference type="EC" id="1.1.1.169"/>
    </reaction>
</comment>
<dbReference type="Gene3D" id="1.10.1040.10">
    <property type="entry name" value="N-(1-d-carboxylethyl)-l-norvaline Dehydrogenase, domain 2"/>
    <property type="match status" value="1"/>
</dbReference>
<comment type="function">
    <text evidence="9">Catalyzes the NADPH-dependent reduction of ketopantoate into pantoic acid.</text>
</comment>
<dbReference type="InterPro" id="IPR013332">
    <property type="entry name" value="KPR_N"/>
</dbReference>
<dbReference type="InterPro" id="IPR051402">
    <property type="entry name" value="KPR-Related"/>
</dbReference>
<evidence type="ECO:0000313" key="13">
    <source>
        <dbReference type="Proteomes" id="UP000215355"/>
    </source>
</evidence>
<sequence length="310" mass="34366">MIEKTKVLIAGLGAIGGYFGCKLCASNPNDGSLSIEFLVREKSVSFVQEQGLMVRDGGLEITGKPDDVFHDARGKGTYDYILICTKTPDLLGILDCISQSVGERTVIIPLMNGVQSVLQIKERFPSALVCYGCTNIVVRKVGDGAVEKFSEFEKLHFGIPSQMDDRLTYFYQLLRSAGIDAGLTEEIEPVIWTKFLFISSAAASTCYFNATFGQIRSNRDFFDTFLALLDEGIDLALKMNVRLNLGTKENIIGMLMATPIDATTSLHSDLQDNNPRNEMEELIGFFEAKSKEMGIGMPYHQMVYESLKKK</sequence>
<dbReference type="InterPro" id="IPR013328">
    <property type="entry name" value="6PGD_dom2"/>
</dbReference>
<evidence type="ECO:0000256" key="4">
    <source>
        <dbReference type="ARBA" id="ARBA00019465"/>
    </source>
</evidence>
<evidence type="ECO:0000256" key="9">
    <source>
        <dbReference type="RuleBase" id="RU362068"/>
    </source>
</evidence>
<dbReference type="GO" id="GO:0015940">
    <property type="term" value="P:pantothenate biosynthetic process"/>
    <property type="evidence" value="ECO:0007669"/>
    <property type="project" value="UniProtKB-KW"/>
</dbReference>